<reference evidence="1 2" key="1">
    <citation type="journal article" date="2016" name="Nat. Commun.">
        <title>Thousands of microbial genomes shed light on interconnected biogeochemical processes in an aquifer system.</title>
        <authorList>
            <person name="Anantharaman K."/>
            <person name="Brown C.T."/>
            <person name="Hug L.A."/>
            <person name="Sharon I."/>
            <person name="Castelle C.J."/>
            <person name="Probst A.J."/>
            <person name="Thomas B.C."/>
            <person name="Singh A."/>
            <person name="Wilkins M.J."/>
            <person name="Karaoz U."/>
            <person name="Brodie E.L."/>
            <person name="Williams K.H."/>
            <person name="Hubbard S.S."/>
            <person name="Banfield J.F."/>
        </authorList>
    </citation>
    <scope>NUCLEOTIDE SEQUENCE [LARGE SCALE GENOMIC DNA]</scope>
</reference>
<dbReference type="Gene3D" id="3.40.50.620">
    <property type="entry name" value="HUPs"/>
    <property type="match status" value="1"/>
</dbReference>
<name>A0A1F8F5A0_9BACT</name>
<dbReference type="AlphaFoldDB" id="A0A1F8F5A0"/>
<dbReference type="NCBIfam" id="TIGR03573">
    <property type="entry name" value="WbuX"/>
    <property type="match status" value="1"/>
</dbReference>
<dbReference type="EMBL" id="MGJN01000001">
    <property type="protein sequence ID" value="OGN07770.1"/>
    <property type="molecule type" value="Genomic_DNA"/>
</dbReference>
<dbReference type="Proteomes" id="UP000176834">
    <property type="component" value="Unassembled WGS sequence"/>
</dbReference>
<sequence length="384" mass="44752">MKLIYCKKCVMPNTKPDLFFDKDGVCDACRSSELKHAKIKGIDWKARQKQFEKTLNKYRSKDGYYDCIIPVSGGKDSHYQAHVMKTVYKMHPLLVCFEATYTTELGKKNIENIRQFGDFMYFKKDPEVYKKMVIESFKRVGDNEWPNHLGIFTIPVQIAVKFKIPLIIWGENVQLEYGGPVLSTKKNYLDRRWLEELGGLLGNRTNDMLGVNGITKEDLTIYQYPSDKDLKEVGVTGLFLGYFFKWDARKQTELVIKKYGFNVKNDGPIEGTYTNYENLDEANQGVHDYLKFLKYGFCRATDHACLDIRNGRINREEGLELVKKYDGKYPYYGVKMFMEYSSLTKKEIDVVFDQFTNKKIFRLDKKGNPIRDIAGNLVKNNYDN</sequence>
<keyword evidence="1" id="KW-0282">Flagellum</keyword>
<protein>
    <submittedName>
        <fullName evidence="1">Flagellin modification protein, PseA</fullName>
    </submittedName>
</protein>
<comment type="caution">
    <text evidence="1">The sequence shown here is derived from an EMBL/GenBank/DDBJ whole genome shotgun (WGS) entry which is preliminary data.</text>
</comment>
<keyword evidence="1" id="KW-0966">Cell projection</keyword>
<proteinExistence type="predicted"/>
<dbReference type="InterPro" id="IPR020022">
    <property type="entry name" value="N-acetyl_sugar_amidoTrfase"/>
</dbReference>
<gene>
    <name evidence="1" type="ORF">A3B86_02725</name>
</gene>
<evidence type="ECO:0000313" key="1">
    <source>
        <dbReference type="EMBL" id="OGN07770.1"/>
    </source>
</evidence>
<evidence type="ECO:0000313" key="2">
    <source>
        <dbReference type="Proteomes" id="UP000176834"/>
    </source>
</evidence>
<dbReference type="InterPro" id="IPR014729">
    <property type="entry name" value="Rossmann-like_a/b/a_fold"/>
</dbReference>
<accession>A0A1F8F5A0</accession>
<dbReference type="SUPFAM" id="SSF52402">
    <property type="entry name" value="Adenine nucleotide alpha hydrolases-like"/>
    <property type="match status" value="1"/>
</dbReference>
<keyword evidence="1" id="KW-0969">Cilium</keyword>
<organism evidence="1 2">
    <name type="scientific">Candidatus Yanofskybacteria bacterium RIFCSPHIGHO2_02_FULL_38_22b</name>
    <dbReference type="NCBI Taxonomy" id="1802673"/>
    <lineage>
        <taxon>Bacteria</taxon>
        <taxon>Candidatus Yanofskyibacteriota</taxon>
    </lineage>
</organism>